<feature type="region of interest" description="Disordered" evidence="1">
    <location>
        <begin position="378"/>
        <end position="465"/>
    </location>
</feature>
<dbReference type="Proteomes" id="UP000274922">
    <property type="component" value="Unassembled WGS sequence"/>
</dbReference>
<organism evidence="2 3">
    <name type="scientific">Caulochytrium protostelioides</name>
    <dbReference type="NCBI Taxonomy" id="1555241"/>
    <lineage>
        <taxon>Eukaryota</taxon>
        <taxon>Fungi</taxon>
        <taxon>Fungi incertae sedis</taxon>
        <taxon>Chytridiomycota</taxon>
        <taxon>Chytridiomycota incertae sedis</taxon>
        <taxon>Chytridiomycetes</taxon>
        <taxon>Caulochytriales</taxon>
        <taxon>Caulochytriaceae</taxon>
        <taxon>Caulochytrium</taxon>
    </lineage>
</organism>
<dbReference type="AlphaFoldDB" id="A0A4P9WZK3"/>
<evidence type="ECO:0000256" key="1">
    <source>
        <dbReference type="SAM" id="MobiDB-lite"/>
    </source>
</evidence>
<proteinExistence type="predicted"/>
<evidence type="ECO:0000313" key="3">
    <source>
        <dbReference type="Proteomes" id="UP000274922"/>
    </source>
</evidence>
<dbReference type="EMBL" id="ML014331">
    <property type="protein sequence ID" value="RKO99009.1"/>
    <property type="molecule type" value="Genomic_DNA"/>
</dbReference>
<keyword evidence="3" id="KW-1185">Reference proteome</keyword>
<accession>A0A4P9WZK3</accession>
<feature type="region of interest" description="Disordered" evidence="1">
    <location>
        <begin position="313"/>
        <end position="344"/>
    </location>
</feature>
<feature type="compositionally biased region" description="Low complexity" evidence="1">
    <location>
        <begin position="44"/>
        <end position="86"/>
    </location>
</feature>
<sequence length="680" mass="70125">MTRYHCACCNIVCAPSASADDRRPDSNGDPAAHAAQVRHALGLDATDSADGADGAGPAAASPPHSASARSSAPASRQASQQPASADGAEAALMIRDNAPLLDPSNWDRVILTDADAIHIRYAELAKTLPIRHGRALVVACLFCRTPVFATASRPMTVAESTLDAKTLLRDRADLSRPVALYNGLVATEVAVDADGVVPATPQYAAALHLVVPDDVQRNPHMTPAGRQAAEAALAHAVTQYKATLTQAMRADIEQYRMQQEARLEQQFRQAGQDYRRALRVLMALAPDVVAASLADPGSAPPLPASTTAAAAAAAPVDRPSSSPYATRSSGAAGVSSTSGSSAATGGLSNLAPTSALSSSLKHGSFLNLANAGFKSASVSSSDLEQETESVSRSPRGPGLRGTRGDDDDNDDDDNDDEDDEDEDDEDDEHDGADPRSARSRPRSGEPMLRSGSSTTAVSPALARASPRVLTAALPSTTLPRKVHFAPVEPAAVTVAPPPAAAPAITPLPATAFAAASPADVLPPAPDDLPEPDTHHQEPLFHVDGFESPADAAIDSESDEDDEDDDNDDRAGHLEGDGDDGDDAAVSQLSSSAPMRIPPRWVTPRAQATAAAGGAVAPDGSILPPGDGAAAAPSDADAVATPTALDPASSPEFMAPHIYSASQRPHELQFPPPRRPPPVDM</sequence>
<feature type="compositionally biased region" description="Acidic residues" evidence="1">
    <location>
        <begin position="553"/>
        <end position="567"/>
    </location>
</feature>
<protein>
    <submittedName>
        <fullName evidence="2">Uncharacterized protein</fullName>
    </submittedName>
</protein>
<feature type="compositionally biased region" description="Low complexity" evidence="1">
    <location>
        <begin position="601"/>
        <end position="643"/>
    </location>
</feature>
<feature type="region of interest" description="Disordered" evidence="1">
    <location>
        <begin position="516"/>
        <end position="680"/>
    </location>
</feature>
<feature type="region of interest" description="Disordered" evidence="1">
    <location>
        <begin position="18"/>
        <end position="87"/>
    </location>
</feature>
<gene>
    <name evidence="2" type="ORF">CXG81DRAFT_28202</name>
</gene>
<reference evidence="3" key="1">
    <citation type="journal article" date="2018" name="Nat. Microbiol.">
        <title>Leveraging single-cell genomics to expand the fungal tree of life.</title>
        <authorList>
            <person name="Ahrendt S.R."/>
            <person name="Quandt C.A."/>
            <person name="Ciobanu D."/>
            <person name="Clum A."/>
            <person name="Salamov A."/>
            <person name="Andreopoulos B."/>
            <person name="Cheng J.F."/>
            <person name="Woyke T."/>
            <person name="Pelin A."/>
            <person name="Henrissat B."/>
            <person name="Reynolds N.K."/>
            <person name="Benny G.L."/>
            <person name="Smith M.E."/>
            <person name="James T.Y."/>
            <person name="Grigoriev I.V."/>
        </authorList>
    </citation>
    <scope>NUCLEOTIDE SEQUENCE [LARGE SCALE GENOMIC DNA]</scope>
    <source>
        <strain evidence="3">ATCC 52028</strain>
    </source>
</reference>
<feature type="compositionally biased region" description="Polar residues" evidence="1">
    <location>
        <begin position="378"/>
        <end position="392"/>
    </location>
</feature>
<feature type="compositionally biased region" description="Acidic residues" evidence="1">
    <location>
        <begin position="405"/>
        <end position="430"/>
    </location>
</feature>
<feature type="compositionally biased region" description="Pro residues" evidence="1">
    <location>
        <begin position="669"/>
        <end position="680"/>
    </location>
</feature>
<evidence type="ECO:0000313" key="2">
    <source>
        <dbReference type="EMBL" id="RKO99009.1"/>
    </source>
</evidence>
<feature type="compositionally biased region" description="Basic and acidic residues" evidence="1">
    <location>
        <begin position="531"/>
        <end position="544"/>
    </location>
</feature>
<name>A0A4P9WZK3_9FUNG</name>
<dbReference type="PANTHER" id="PTHR35711:SF1">
    <property type="entry name" value="ECTODERMAL, ISOFORM F"/>
    <property type="match status" value="1"/>
</dbReference>
<dbReference type="PANTHER" id="PTHR35711">
    <property type="entry name" value="EXPRESSED PROTEIN"/>
    <property type="match status" value="1"/>
</dbReference>